<feature type="region of interest" description="Disordered" evidence="1">
    <location>
        <begin position="148"/>
        <end position="186"/>
    </location>
</feature>
<keyword evidence="3" id="KW-1185">Reference proteome</keyword>
<evidence type="ECO:0000256" key="1">
    <source>
        <dbReference type="SAM" id="MobiDB-lite"/>
    </source>
</evidence>
<comment type="caution">
    <text evidence="2">The sequence shown here is derived from an EMBL/GenBank/DDBJ whole genome shotgun (WGS) entry which is preliminary data.</text>
</comment>
<reference evidence="2 3" key="1">
    <citation type="submission" date="2024-05" db="EMBL/GenBank/DDBJ databases">
        <title>Genetic variation in Jamaican populations of the coffee berry borer (Hypothenemus hampei).</title>
        <authorList>
            <person name="Errbii M."/>
            <person name="Myrie A."/>
        </authorList>
    </citation>
    <scope>NUCLEOTIDE SEQUENCE [LARGE SCALE GENOMIC DNA]</scope>
    <source>
        <strain evidence="2">JA-Hopewell-2020-01-JO</strain>
        <tissue evidence="2">Whole body</tissue>
    </source>
</reference>
<dbReference type="Proteomes" id="UP001566132">
    <property type="component" value="Unassembled WGS sequence"/>
</dbReference>
<accession>A0ABD1E006</accession>
<sequence>MFKDHEQEILRLLGENKPLTPSFILHPIVHKRWANILANGLDKEDKQEFFEKFHFQDNLFLGLPRINQEIISAIATTALKNDRFFQYRQTHLGKATAALGRALNIALSQGFDQSQKSDLAKLLNESAKEDFLFASNLGEKLKEAKTLQQASTHIKSSSNTANKSLNWRGPPRSRGDQGPAKGQQQP</sequence>
<evidence type="ECO:0000313" key="3">
    <source>
        <dbReference type="Proteomes" id="UP001566132"/>
    </source>
</evidence>
<evidence type="ECO:0000313" key="2">
    <source>
        <dbReference type="EMBL" id="KAL1487705.1"/>
    </source>
</evidence>
<dbReference type="AlphaFoldDB" id="A0ABD1E006"/>
<feature type="compositionally biased region" description="Polar residues" evidence="1">
    <location>
        <begin position="148"/>
        <end position="165"/>
    </location>
</feature>
<proteinExistence type="predicted"/>
<gene>
    <name evidence="2" type="ORF">ABEB36_015612</name>
</gene>
<protein>
    <submittedName>
        <fullName evidence="2">Uncharacterized protein</fullName>
    </submittedName>
</protein>
<organism evidence="2 3">
    <name type="scientific">Hypothenemus hampei</name>
    <name type="common">Coffee berry borer</name>
    <dbReference type="NCBI Taxonomy" id="57062"/>
    <lineage>
        <taxon>Eukaryota</taxon>
        <taxon>Metazoa</taxon>
        <taxon>Ecdysozoa</taxon>
        <taxon>Arthropoda</taxon>
        <taxon>Hexapoda</taxon>
        <taxon>Insecta</taxon>
        <taxon>Pterygota</taxon>
        <taxon>Neoptera</taxon>
        <taxon>Endopterygota</taxon>
        <taxon>Coleoptera</taxon>
        <taxon>Polyphaga</taxon>
        <taxon>Cucujiformia</taxon>
        <taxon>Curculionidae</taxon>
        <taxon>Scolytinae</taxon>
        <taxon>Hypothenemus</taxon>
    </lineage>
</organism>
<name>A0ABD1E006_HYPHA</name>
<dbReference type="EMBL" id="JBDJPC010000020">
    <property type="protein sequence ID" value="KAL1487705.1"/>
    <property type="molecule type" value="Genomic_DNA"/>
</dbReference>